<name>A0A916UMX9_9BURK</name>
<evidence type="ECO:0000313" key="10">
    <source>
        <dbReference type="EMBL" id="GGC79442.1"/>
    </source>
</evidence>
<keyword evidence="4" id="KW-0762">Sugar transport</keyword>
<sequence length="358" mass="38977">MAQVHLKDVKKTYGKGDKAVAVIHGISIDIAHGEFIVMVGPSGCGKSTLLRMVAGLEEITSGDVVIGDRVVNELEPKDRDIAMVFQNYALYPHMTVYQNMAYGLKIRGFSKDDIETRVQKAAKILELGELLQRTPRQLSGGQRQRVAMGRAIVREPAVFLFDEPLSNLDAKLRVQMRLEIQKMHRTLGTTSLYVTHDQVEAMTLGQRMIVMNGGRAEQIGTPAEVYGTPATTFVASFIGSPPMNLMRGKVADDGRQILLGGTVVSLPLLKADADKVASRDLVLGVRPEHLFLGMPGLPLEVEMVEALGADLLVHGVCGGQQLVIRTPTGTAVEAGQKTTAGFAPETVHWFDPETTRRL</sequence>
<keyword evidence="11" id="KW-1185">Reference proteome</keyword>
<protein>
    <submittedName>
        <fullName evidence="10">Sn-glycerol-3-phosphate import ATP-binding protein UgpC</fullName>
    </submittedName>
</protein>
<evidence type="ECO:0000256" key="7">
    <source>
        <dbReference type="ARBA" id="ARBA00022967"/>
    </source>
</evidence>
<evidence type="ECO:0000256" key="8">
    <source>
        <dbReference type="ARBA" id="ARBA00023136"/>
    </source>
</evidence>
<evidence type="ECO:0000256" key="1">
    <source>
        <dbReference type="ARBA" id="ARBA00022448"/>
    </source>
</evidence>
<accession>A0A916UMX9</accession>
<reference evidence="10" key="2">
    <citation type="submission" date="2020-09" db="EMBL/GenBank/DDBJ databases">
        <authorList>
            <person name="Sun Q."/>
            <person name="Zhou Y."/>
        </authorList>
    </citation>
    <scope>NUCLEOTIDE SEQUENCE</scope>
    <source>
        <strain evidence="10">CGMCC 1.10998</strain>
    </source>
</reference>
<dbReference type="SUPFAM" id="SSF50331">
    <property type="entry name" value="MOP-like"/>
    <property type="match status" value="1"/>
</dbReference>
<dbReference type="SMART" id="SM00382">
    <property type="entry name" value="AAA"/>
    <property type="match status" value="1"/>
</dbReference>
<dbReference type="InterPro" id="IPR003593">
    <property type="entry name" value="AAA+_ATPase"/>
</dbReference>
<dbReference type="GO" id="GO:0008643">
    <property type="term" value="P:carbohydrate transport"/>
    <property type="evidence" value="ECO:0007669"/>
    <property type="project" value="InterPro"/>
</dbReference>
<evidence type="ECO:0000259" key="9">
    <source>
        <dbReference type="PROSITE" id="PS50893"/>
    </source>
</evidence>
<gene>
    <name evidence="10" type="primary">ugpC</name>
    <name evidence="10" type="ORF">GCM10011396_28350</name>
</gene>
<dbReference type="GO" id="GO:0055052">
    <property type="term" value="C:ATP-binding cassette (ABC) transporter complex, substrate-binding subunit-containing"/>
    <property type="evidence" value="ECO:0007669"/>
    <property type="project" value="TreeGrafter"/>
</dbReference>
<dbReference type="GO" id="GO:0015794">
    <property type="term" value="P:glycerol-3-phosphate transmembrane transport"/>
    <property type="evidence" value="ECO:0007669"/>
    <property type="project" value="TreeGrafter"/>
</dbReference>
<organism evidence="10 11">
    <name type="scientific">Undibacterium terreum</name>
    <dbReference type="NCBI Taxonomy" id="1224302"/>
    <lineage>
        <taxon>Bacteria</taxon>
        <taxon>Pseudomonadati</taxon>
        <taxon>Pseudomonadota</taxon>
        <taxon>Betaproteobacteria</taxon>
        <taxon>Burkholderiales</taxon>
        <taxon>Oxalobacteraceae</taxon>
        <taxon>Undibacterium</taxon>
    </lineage>
</organism>
<keyword evidence="7" id="KW-1278">Translocase</keyword>
<evidence type="ECO:0000256" key="4">
    <source>
        <dbReference type="ARBA" id="ARBA00022597"/>
    </source>
</evidence>
<dbReference type="InterPro" id="IPR027417">
    <property type="entry name" value="P-loop_NTPase"/>
</dbReference>
<dbReference type="InterPro" id="IPR017871">
    <property type="entry name" value="ABC_transporter-like_CS"/>
</dbReference>
<dbReference type="EMBL" id="BMED01000002">
    <property type="protein sequence ID" value="GGC79442.1"/>
    <property type="molecule type" value="Genomic_DNA"/>
</dbReference>
<dbReference type="GO" id="GO:0140359">
    <property type="term" value="F:ABC-type transporter activity"/>
    <property type="evidence" value="ECO:0007669"/>
    <property type="project" value="InterPro"/>
</dbReference>
<keyword evidence="1" id="KW-0813">Transport</keyword>
<keyword evidence="8" id="KW-0472">Membrane</keyword>
<dbReference type="InterPro" id="IPR003439">
    <property type="entry name" value="ABC_transporter-like_ATP-bd"/>
</dbReference>
<keyword evidence="2" id="KW-1003">Cell membrane</keyword>
<dbReference type="Pfam" id="PF17912">
    <property type="entry name" value="OB_MalK"/>
    <property type="match status" value="1"/>
</dbReference>
<dbReference type="GO" id="GO:0005524">
    <property type="term" value="F:ATP binding"/>
    <property type="evidence" value="ECO:0007669"/>
    <property type="project" value="UniProtKB-KW"/>
</dbReference>
<dbReference type="PANTHER" id="PTHR43875:SF12">
    <property type="entry name" value="SN-GLYCEROL-3-PHOSPHATE IMPORT ATP-BINDING PROTEIN UGPC"/>
    <property type="match status" value="1"/>
</dbReference>
<comment type="caution">
    <text evidence="10">The sequence shown here is derived from an EMBL/GenBank/DDBJ whole genome shotgun (WGS) entry which is preliminary data.</text>
</comment>
<dbReference type="Pfam" id="PF00005">
    <property type="entry name" value="ABC_tran"/>
    <property type="match status" value="1"/>
</dbReference>
<dbReference type="CDD" id="cd03301">
    <property type="entry name" value="ABC_MalK_N"/>
    <property type="match status" value="1"/>
</dbReference>
<dbReference type="PROSITE" id="PS00211">
    <property type="entry name" value="ABC_TRANSPORTER_1"/>
    <property type="match status" value="1"/>
</dbReference>
<dbReference type="RefSeq" id="WP_188566656.1">
    <property type="nucleotide sequence ID" value="NZ_BMED01000002.1"/>
</dbReference>
<dbReference type="Gene3D" id="3.40.50.300">
    <property type="entry name" value="P-loop containing nucleotide triphosphate hydrolases"/>
    <property type="match status" value="1"/>
</dbReference>
<dbReference type="AlphaFoldDB" id="A0A916UMX9"/>
<reference evidence="10" key="1">
    <citation type="journal article" date="2014" name="Int. J. Syst. Evol. Microbiol.">
        <title>Complete genome sequence of Corynebacterium casei LMG S-19264T (=DSM 44701T), isolated from a smear-ripened cheese.</title>
        <authorList>
            <consortium name="US DOE Joint Genome Institute (JGI-PGF)"/>
            <person name="Walter F."/>
            <person name="Albersmeier A."/>
            <person name="Kalinowski J."/>
            <person name="Ruckert C."/>
        </authorList>
    </citation>
    <scope>NUCLEOTIDE SEQUENCE</scope>
    <source>
        <strain evidence="10">CGMCC 1.10998</strain>
    </source>
</reference>
<dbReference type="GO" id="GO:0001407">
    <property type="term" value="P:glycerophosphodiester transmembrane transport"/>
    <property type="evidence" value="ECO:0007669"/>
    <property type="project" value="TreeGrafter"/>
</dbReference>
<keyword evidence="3" id="KW-0997">Cell inner membrane</keyword>
<evidence type="ECO:0000256" key="3">
    <source>
        <dbReference type="ARBA" id="ARBA00022519"/>
    </source>
</evidence>
<dbReference type="Gene3D" id="2.40.50.100">
    <property type="match status" value="1"/>
</dbReference>
<dbReference type="NCBIfam" id="NF008653">
    <property type="entry name" value="PRK11650.1"/>
    <property type="match status" value="1"/>
</dbReference>
<proteinExistence type="predicted"/>
<dbReference type="SUPFAM" id="SSF52540">
    <property type="entry name" value="P-loop containing nucleoside triphosphate hydrolases"/>
    <property type="match status" value="1"/>
</dbReference>
<evidence type="ECO:0000256" key="6">
    <source>
        <dbReference type="ARBA" id="ARBA00022840"/>
    </source>
</evidence>
<dbReference type="InterPro" id="IPR015855">
    <property type="entry name" value="ABC_transpr_MalK-like"/>
</dbReference>
<evidence type="ECO:0000313" key="11">
    <source>
        <dbReference type="Proteomes" id="UP000637423"/>
    </source>
</evidence>
<evidence type="ECO:0000256" key="2">
    <source>
        <dbReference type="ARBA" id="ARBA00022475"/>
    </source>
</evidence>
<dbReference type="Gene3D" id="2.40.50.140">
    <property type="entry name" value="Nucleic acid-binding proteins"/>
    <property type="match status" value="1"/>
</dbReference>
<keyword evidence="6 10" id="KW-0067">ATP-binding</keyword>
<dbReference type="InterPro" id="IPR008995">
    <property type="entry name" value="Mo/tungstate-bd_C_term_dom"/>
</dbReference>
<evidence type="ECO:0000256" key="5">
    <source>
        <dbReference type="ARBA" id="ARBA00022741"/>
    </source>
</evidence>
<dbReference type="InterPro" id="IPR012340">
    <property type="entry name" value="NA-bd_OB-fold"/>
</dbReference>
<dbReference type="FunFam" id="3.40.50.300:FF:000042">
    <property type="entry name" value="Maltose/maltodextrin ABC transporter, ATP-binding protein"/>
    <property type="match status" value="1"/>
</dbReference>
<feature type="domain" description="ABC transporter" evidence="9">
    <location>
        <begin position="4"/>
        <end position="238"/>
    </location>
</feature>
<dbReference type="PROSITE" id="PS50893">
    <property type="entry name" value="ABC_TRANSPORTER_2"/>
    <property type="match status" value="1"/>
</dbReference>
<dbReference type="PANTHER" id="PTHR43875">
    <property type="entry name" value="MALTODEXTRIN IMPORT ATP-BINDING PROTEIN MSMX"/>
    <property type="match status" value="1"/>
</dbReference>
<dbReference type="GO" id="GO:0016887">
    <property type="term" value="F:ATP hydrolysis activity"/>
    <property type="evidence" value="ECO:0007669"/>
    <property type="project" value="InterPro"/>
</dbReference>
<keyword evidence="5" id="KW-0547">Nucleotide-binding</keyword>
<dbReference type="InterPro" id="IPR040582">
    <property type="entry name" value="OB_MalK-like"/>
</dbReference>
<dbReference type="Proteomes" id="UP000637423">
    <property type="component" value="Unassembled WGS sequence"/>
</dbReference>
<dbReference type="InterPro" id="IPR047641">
    <property type="entry name" value="ABC_transpr_MalK/UgpC-like"/>
</dbReference>